<proteinExistence type="predicted"/>
<dbReference type="Proteomes" id="UP001281761">
    <property type="component" value="Unassembled WGS sequence"/>
</dbReference>
<evidence type="ECO:0000313" key="2">
    <source>
        <dbReference type="Proteomes" id="UP001281761"/>
    </source>
</evidence>
<keyword evidence="2" id="KW-1185">Reference proteome</keyword>
<accession>A0ABQ9XZR6</accession>
<comment type="caution">
    <text evidence="1">The sequence shown here is derived from an EMBL/GenBank/DDBJ whole genome shotgun (WGS) entry which is preliminary data.</text>
</comment>
<sequence>MEAKAVKFLRYVDPPGVSSADEFLSSLASSTAESLNDFVQCIVVLLSTPSQAITTATMEMLNHLLLDCSPENRLALVKANLIPQLAITLNPQPLSFMEAEDIHISLIRIIAYPLQLTTTRGFEELGIKKRNKQQAVRKTVFQQVLVPSEKYIWHLCVNRFSIIDGDMSIEFMFLLALILQICPYHQPTMAVILHMPVFPTIPSCLTFFENDASIYYYLFEMIISQRKWNKKRGSVRLLGKKVIRMLKMESFEDVMEEKLQNDRKTDFGRWIVDYSIRWNNLLSMNLPKQE</sequence>
<gene>
    <name evidence="1" type="ORF">BLNAU_8077</name>
</gene>
<dbReference type="SUPFAM" id="SSF48371">
    <property type="entry name" value="ARM repeat"/>
    <property type="match status" value="1"/>
</dbReference>
<organism evidence="1 2">
    <name type="scientific">Blattamonas nauphoetae</name>
    <dbReference type="NCBI Taxonomy" id="2049346"/>
    <lineage>
        <taxon>Eukaryota</taxon>
        <taxon>Metamonada</taxon>
        <taxon>Preaxostyla</taxon>
        <taxon>Oxymonadida</taxon>
        <taxon>Blattamonas</taxon>
    </lineage>
</organism>
<dbReference type="EMBL" id="JARBJD010000050">
    <property type="protein sequence ID" value="KAK2957002.1"/>
    <property type="molecule type" value="Genomic_DNA"/>
</dbReference>
<dbReference type="InterPro" id="IPR016024">
    <property type="entry name" value="ARM-type_fold"/>
</dbReference>
<reference evidence="1 2" key="1">
    <citation type="journal article" date="2022" name="bioRxiv">
        <title>Genomics of Preaxostyla Flagellates Illuminates Evolutionary Transitions and the Path Towards Mitochondrial Loss.</title>
        <authorList>
            <person name="Novak L.V.F."/>
            <person name="Treitli S.C."/>
            <person name="Pyrih J."/>
            <person name="Halakuc P."/>
            <person name="Pipaliya S.V."/>
            <person name="Vacek V."/>
            <person name="Brzon O."/>
            <person name="Soukal P."/>
            <person name="Eme L."/>
            <person name="Dacks J.B."/>
            <person name="Karnkowska A."/>
            <person name="Elias M."/>
            <person name="Hampl V."/>
        </authorList>
    </citation>
    <scope>NUCLEOTIDE SEQUENCE [LARGE SCALE GENOMIC DNA]</scope>
    <source>
        <strain evidence="1">NAU3</strain>
        <tissue evidence="1">Gut</tissue>
    </source>
</reference>
<protein>
    <submittedName>
        <fullName evidence="1">Uncharacterized protein</fullName>
    </submittedName>
</protein>
<evidence type="ECO:0000313" key="1">
    <source>
        <dbReference type="EMBL" id="KAK2957002.1"/>
    </source>
</evidence>
<name>A0ABQ9XZR6_9EUKA</name>